<comment type="similarity">
    <text evidence="2">Belongs to the autoinducer-2 exporter (AI-2E) (TC 2.A.86) family.</text>
</comment>
<comment type="subcellular location">
    <subcellularLocation>
        <location evidence="1">Membrane</location>
        <topology evidence="1">Multi-pass membrane protein</topology>
    </subcellularLocation>
</comment>
<name>A0A1I5WVY7_9BACI</name>
<dbReference type="RefSeq" id="WP_061802200.1">
    <property type="nucleotide sequence ID" value="NZ_FOXX01000001.1"/>
</dbReference>
<keyword evidence="8" id="KW-1185">Reference proteome</keyword>
<dbReference type="EMBL" id="FOXX01000001">
    <property type="protein sequence ID" value="SFQ23913.1"/>
    <property type="molecule type" value="Genomic_DNA"/>
</dbReference>
<feature type="transmembrane region" description="Helical" evidence="6">
    <location>
        <begin position="281"/>
        <end position="301"/>
    </location>
</feature>
<evidence type="ECO:0000256" key="1">
    <source>
        <dbReference type="ARBA" id="ARBA00004141"/>
    </source>
</evidence>
<evidence type="ECO:0000313" key="8">
    <source>
        <dbReference type="Proteomes" id="UP000182762"/>
    </source>
</evidence>
<evidence type="ECO:0000256" key="5">
    <source>
        <dbReference type="ARBA" id="ARBA00023136"/>
    </source>
</evidence>
<keyword evidence="4 6" id="KW-1133">Transmembrane helix</keyword>
<organism evidence="7 8">
    <name type="scientific">Priestia endophytica DSM 13796</name>
    <dbReference type="NCBI Taxonomy" id="1121089"/>
    <lineage>
        <taxon>Bacteria</taxon>
        <taxon>Bacillati</taxon>
        <taxon>Bacillota</taxon>
        <taxon>Bacilli</taxon>
        <taxon>Bacillales</taxon>
        <taxon>Bacillaceae</taxon>
        <taxon>Priestia</taxon>
    </lineage>
</organism>
<feature type="transmembrane region" description="Helical" evidence="6">
    <location>
        <begin position="167"/>
        <end position="189"/>
    </location>
</feature>
<evidence type="ECO:0000313" key="7">
    <source>
        <dbReference type="EMBL" id="SFQ23913.1"/>
    </source>
</evidence>
<feature type="transmembrane region" description="Helical" evidence="6">
    <location>
        <begin position="229"/>
        <end position="248"/>
    </location>
</feature>
<dbReference type="Proteomes" id="UP000182762">
    <property type="component" value="Unassembled WGS sequence"/>
</dbReference>
<dbReference type="Pfam" id="PF01594">
    <property type="entry name" value="AI-2E_transport"/>
    <property type="match status" value="1"/>
</dbReference>
<dbReference type="InterPro" id="IPR002549">
    <property type="entry name" value="AI-2E-like"/>
</dbReference>
<comment type="caution">
    <text evidence="7">The sequence shown here is derived from an EMBL/GenBank/DDBJ whole genome shotgun (WGS) entry which is preliminary data.</text>
</comment>
<keyword evidence="3 6" id="KW-0812">Transmembrane</keyword>
<sequence length="373" mass="41770">MNPHYVSIFGRILLVVSLTILSFWFLYHLSHLIYPFIIAFILSLMINPFVNLLENRLRFPRSLAILTTLLLLFCSVAGILVLLFTEIVAGAEYLAKSVPQNFTHLVLYIEQFLGEQIIPLYNKLSSFFNSLENEQQIAMMTNIQNVGDTLSETVGTFIQRFLQSIPIVFTWLPNAATFFIFSLLATFFISKDLNKLKGKINKVFPPKVKKSLRTIVIELKFALTGFLKAQLTLISITTIIVLIGLLILRIDYAITIALIVGFVDLLPYLGTGVILVPWALYSFLSGNNALGIGLLVLYVVVAVQRQIMEPKVLSSSIGIDPLATLIAVFIGFQLFGFFGLIIGPTSLVLFNTIHKVGVFHHLLAFILDNKKKI</sequence>
<accession>A0A1I5WVY7</accession>
<keyword evidence="5 6" id="KW-0472">Membrane</keyword>
<dbReference type="PANTHER" id="PTHR21716">
    <property type="entry name" value="TRANSMEMBRANE PROTEIN"/>
    <property type="match status" value="1"/>
</dbReference>
<evidence type="ECO:0000256" key="3">
    <source>
        <dbReference type="ARBA" id="ARBA00022692"/>
    </source>
</evidence>
<dbReference type="PANTHER" id="PTHR21716:SF68">
    <property type="entry name" value="TRANSPORT PROTEIN YTVI-RELATED"/>
    <property type="match status" value="1"/>
</dbReference>
<reference evidence="7 8" key="1">
    <citation type="submission" date="2016-10" db="EMBL/GenBank/DDBJ databases">
        <authorList>
            <person name="Varghese N."/>
            <person name="Submissions S."/>
        </authorList>
    </citation>
    <scope>NUCLEOTIDE SEQUENCE [LARGE SCALE GENOMIC DNA]</scope>
    <source>
        <strain evidence="7 8">DSM 13796</strain>
    </source>
</reference>
<proteinExistence type="inferred from homology"/>
<dbReference type="GeneID" id="93709534"/>
<gene>
    <name evidence="7" type="ORF">SAMN02745910_00779</name>
</gene>
<evidence type="ECO:0000256" key="2">
    <source>
        <dbReference type="ARBA" id="ARBA00009773"/>
    </source>
</evidence>
<dbReference type="InterPro" id="IPR014227">
    <property type="entry name" value="YtvI-like"/>
</dbReference>
<feature type="transmembrane region" description="Helical" evidence="6">
    <location>
        <begin position="62"/>
        <end position="84"/>
    </location>
</feature>
<feature type="transmembrane region" description="Helical" evidence="6">
    <location>
        <begin position="32"/>
        <end position="50"/>
    </location>
</feature>
<feature type="transmembrane region" description="Helical" evidence="6">
    <location>
        <begin position="322"/>
        <end position="342"/>
    </location>
</feature>
<evidence type="ECO:0000256" key="6">
    <source>
        <dbReference type="SAM" id="Phobius"/>
    </source>
</evidence>
<evidence type="ECO:0000256" key="4">
    <source>
        <dbReference type="ARBA" id="ARBA00022989"/>
    </source>
</evidence>
<protein>
    <submittedName>
        <fullName evidence="7">Sporulation integral membrane protein YtvI</fullName>
    </submittedName>
</protein>
<feature type="transmembrane region" description="Helical" evidence="6">
    <location>
        <begin position="255"/>
        <end position="275"/>
    </location>
</feature>
<dbReference type="NCBIfam" id="TIGR02872">
    <property type="entry name" value="spore_ytvI"/>
    <property type="match status" value="1"/>
</dbReference>
<feature type="transmembrane region" description="Helical" evidence="6">
    <location>
        <begin position="6"/>
        <end position="27"/>
    </location>
</feature>